<dbReference type="SMART" id="SM00487">
    <property type="entry name" value="DEXDc"/>
    <property type="match status" value="1"/>
</dbReference>
<dbReference type="GO" id="GO:0061749">
    <property type="term" value="F:forked DNA-dependent helicase activity"/>
    <property type="evidence" value="ECO:0007669"/>
    <property type="project" value="TreeGrafter"/>
</dbReference>
<protein>
    <submittedName>
        <fullName evidence="4">Uncharacterized protein</fullName>
    </submittedName>
</protein>
<dbReference type="InterPro" id="IPR050742">
    <property type="entry name" value="Helicase_Restrict-Modif_Enz"/>
</dbReference>
<dbReference type="Pfam" id="PF04851">
    <property type="entry name" value="ResIII"/>
    <property type="match status" value="1"/>
</dbReference>
<dbReference type="CDD" id="cd18799">
    <property type="entry name" value="SF2_C_EcoAI-like"/>
    <property type="match status" value="1"/>
</dbReference>
<accession>A0A9W4TU34</accession>
<evidence type="ECO:0000313" key="5">
    <source>
        <dbReference type="Proteomes" id="UP001152885"/>
    </source>
</evidence>
<reference evidence="4" key="1">
    <citation type="submission" date="2022-12" db="EMBL/GenBank/DDBJ databases">
        <authorList>
            <person name="Brejova B."/>
        </authorList>
    </citation>
    <scope>NUCLEOTIDE SEQUENCE</scope>
</reference>
<keyword evidence="5" id="KW-1185">Reference proteome</keyword>
<keyword evidence="1" id="KW-0347">Helicase</keyword>
<dbReference type="GO" id="GO:0036121">
    <property type="term" value="F:double-stranded DNA helicase activity"/>
    <property type="evidence" value="ECO:0007669"/>
    <property type="project" value="TreeGrafter"/>
</dbReference>
<evidence type="ECO:0000259" key="3">
    <source>
        <dbReference type="PROSITE" id="PS51194"/>
    </source>
</evidence>
<keyword evidence="1" id="KW-0067">ATP-binding</keyword>
<dbReference type="PROSITE" id="PS51194">
    <property type="entry name" value="HELICASE_CTER"/>
    <property type="match status" value="1"/>
</dbReference>
<dbReference type="SUPFAM" id="SSF52540">
    <property type="entry name" value="P-loop containing nucleoside triphosphate hydrolases"/>
    <property type="match status" value="1"/>
</dbReference>
<dbReference type="InterPro" id="IPR001650">
    <property type="entry name" value="Helicase_C-like"/>
</dbReference>
<dbReference type="AlphaFoldDB" id="A0A9W4TU34"/>
<dbReference type="PROSITE" id="PS51192">
    <property type="entry name" value="HELICASE_ATP_BIND_1"/>
    <property type="match status" value="1"/>
</dbReference>
<dbReference type="Proteomes" id="UP001152885">
    <property type="component" value="Unassembled WGS sequence"/>
</dbReference>
<sequence>MFICRRFFHQSRIRSIYKLRDYQHDAIDSVLGLIDNGVRRSAVVIATGGGKTVIFSHLISKLKPFNVGRGNKTLVIAHTEELIKQASEKIQLVNPELKVEKEIRKLKASSNADVIVASIQSIVRRNRYERFNPNEFKSIIIDECHHSTAKSYMKILTHFNATNSNSEIYVIGFTATLTRLDNNALNKVFDKIAYERSLNHMIDNKELVEMKISISDIKVNLNKVVIKASDYESNSLYQELKNMEFNEIILLYYLKLQKQYQYKSTMVFCVNIEHCRELCGLYQSYGINAQYVTGETSKVERENIIEDFKNGKIPVLCNVGVFTEGTDIPNIDCVILGRPTLSKSLMIQMVGRGLRLHEDKTHCHVLDLVGLTLDGLEVKSSLEGKDLKEKQKHVQEENEESIEIDEEEIPSETLESVKQRRELAIKNVLRLLDSGLFKLKTVDGTSIPEHWLHDNQTLTSIFAKGPWPWVNVRNGHLWILQISQSEFISVRKKGTIIGTIFELSLNKFPESQYSEPEEIKKIYSSSNLMEIFEKIESEFKDEVQKTKRMNVYYKFATEKQIQYVLGLYNGRIEGYFRKYHRNQYGKLPQFKQSVEKVLQKERLGLMSKFITALRYGQNNSYTFIKWNSILKKAGIEMNNI</sequence>
<name>A0A9W4TU34_9ASCO</name>
<comment type="caution">
    <text evidence="4">The sequence shown here is derived from an EMBL/GenBank/DDBJ whole genome shotgun (WGS) entry which is preliminary data.</text>
</comment>
<dbReference type="GO" id="GO:0005524">
    <property type="term" value="F:ATP binding"/>
    <property type="evidence" value="ECO:0007669"/>
    <property type="project" value="InterPro"/>
</dbReference>
<dbReference type="InterPro" id="IPR027417">
    <property type="entry name" value="P-loop_NTPase"/>
</dbReference>
<gene>
    <name evidence="4" type="ORF">CANVERA_P1158</name>
</gene>
<dbReference type="GO" id="GO:0032042">
    <property type="term" value="P:mitochondrial DNA metabolic process"/>
    <property type="evidence" value="ECO:0007669"/>
    <property type="project" value="TreeGrafter"/>
</dbReference>
<dbReference type="SMART" id="SM00490">
    <property type="entry name" value="HELICc"/>
    <property type="match status" value="1"/>
</dbReference>
<dbReference type="EMBL" id="CANTUO010000001">
    <property type="protein sequence ID" value="CAI5756640.1"/>
    <property type="molecule type" value="Genomic_DNA"/>
</dbReference>
<feature type="domain" description="Helicase C-terminal" evidence="3">
    <location>
        <begin position="248"/>
        <end position="417"/>
    </location>
</feature>
<evidence type="ECO:0000259" key="2">
    <source>
        <dbReference type="PROSITE" id="PS51192"/>
    </source>
</evidence>
<dbReference type="PANTHER" id="PTHR47396:SF1">
    <property type="entry name" value="ATP-DEPENDENT HELICASE IRC3-RELATED"/>
    <property type="match status" value="1"/>
</dbReference>
<dbReference type="GO" id="GO:0070125">
    <property type="term" value="P:mitochondrial translational elongation"/>
    <property type="evidence" value="ECO:0007669"/>
    <property type="project" value="TreeGrafter"/>
</dbReference>
<dbReference type="Gene3D" id="3.40.50.300">
    <property type="entry name" value="P-loop containing nucleotide triphosphate hydrolases"/>
    <property type="match status" value="2"/>
</dbReference>
<evidence type="ECO:0000313" key="4">
    <source>
        <dbReference type="EMBL" id="CAI5756640.1"/>
    </source>
</evidence>
<dbReference type="PANTHER" id="PTHR47396">
    <property type="entry name" value="TYPE I RESTRICTION ENZYME ECOKI R PROTEIN"/>
    <property type="match status" value="1"/>
</dbReference>
<dbReference type="InterPro" id="IPR006935">
    <property type="entry name" value="Helicase/UvrB_N"/>
</dbReference>
<keyword evidence="1" id="KW-0378">Hydrolase</keyword>
<dbReference type="CDD" id="cd18032">
    <property type="entry name" value="DEXHc_RE_I_III_res"/>
    <property type="match status" value="1"/>
</dbReference>
<dbReference type="InterPro" id="IPR014001">
    <property type="entry name" value="Helicase_ATP-bd"/>
</dbReference>
<evidence type="ECO:0000256" key="1">
    <source>
        <dbReference type="ARBA" id="ARBA00022806"/>
    </source>
</evidence>
<keyword evidence="1" id="KW-0547">Nucleotide-binding</keyword>
<dbReference type="OrthoDB" id="16911at2759"/>
<dbReference type="GO" id="GO:0000403">
    <property type="term" value="F:Y-form DNA binding"/>
    <property type="evidence" value="ECO:0007669"/>
    <property type="project" value="TreeGrafter"/>
</dbReference>
<dbReference type="Pfam" id="PF00271">
    <property type="entry name" value="Helicase_C"/>
    <property type="match status" value="1"/>
</dbReference>
<dbReference type="GO" id="GO:0016787">
    <property type="term" value="F:hydrolase activity"/>
    <property type="evidence" value="ECO:0007669"/>
    <property type="project" value="InterPro"/>
</dbReference>
<dbReference type="GO" id="GO:0005759">
    <property type="term" value="C:mitochondrial matrix"/>
    <property type="evidence" value="ECO:0007669"/>
    <property type="project" value="TreeGrafter"/>
</dbReference>
<feature type="domain" description="Helicase ATP-binding" evidence="2">
    <location>
        <begin position="32"/>
        <end position="195"/>
    </location>
</feature>
<organism evidence="4 5">
    <name type="scientific">Candida verbasci</name>
    <dbReference type="NCBI Taxonomy" id="1227364"/>
    <lineage>
        <taxon>Eukaryota</taxon>
        <taxon>Fungi</taxon>
        <taxon>Dikarya</taxon>
        <taxon>Ascomycota</taxon>
        <taxon>Saccharomycotina</taxon>
        <taxon>Pichiomycetes</taxon>
        <taxon>Debaryomycetaceae</taxon>
        <taxon>Candida/Lodderomyces clade</taxon>
        <taxon>Candida</taxon>
    </lineage>
</organism>
<proteinExistence type="predicted"/>